<dbReference type="Gene3D" id="3.60.20.10">
    <property type="entry name" value="Glutamine Phosphoribosylpyrophosphate, subunit 1, domain 1"/>
    <property type="match status" value="1"/>
</dbReference>
<keyword evidence="6" id="KW-0479">Metal-binding</keyword>
<evidence type="ECO:0000256" key="3">
    <source>
        <dbReference type="ARBA" id="ARBA00022801"/>
    </source>
</evidence>
<organism evidence="9 10">
    <name type="scientific">Microvenator marinus</name>
    <dbReference type="NCBI Taxonomy" id="2600177"/>
    <lineage>
        <taxon>Bacteria</taxon>
        <taxon>Deltaproteobacteria</taxon>
        <taxon>Bradymonadales</taxon>
        <taxon>Microvenatoraceae</taxon>
        <taxon>Microvenator</taxon>
    </lineage>
</organism>
<keyword evidence="10" id="KW-1185">Reference proteome</keyword>
<keyword evidence="3" id="KW-0378">Hydrolase</keyword>
<evidence type="ECO:0000256" key="7">
    <source>
        <dbReference type="SAM" id="MobiDB-lite"/>
    </source>
</evidence>
<feature type="signal peptide" evidence="8">
    <location>
        <begin position="1"/>
        <end position="21"/>
    </location>
</feature>
<dbReference type="GO" id="GO:0046872">
    <property type="term" value="F:metal ion binding"/>
    <property type="evidence" value="ECO:0007669"/>
    <property type="project" value="UniProtKB-KW"/>
</dbReference>
<feature type="active site" description="Nucleophile" evidence="5">
    <location>
        <position position="315"/>
    </location>
</feature>
<evidence type="ECO:0000256" key="8">
    <source>
        <dbReference type="SAM" id="SignalP"/>
    </source>
</evidence>
<keyword evidence="2 8" id="KW-0732">Signal</keyword>
<feature type="binding site" evidence="6">
    <location>
        <position position="394"/>
    </location>
    <ligand>
        <name>Ca(2+)</name>
        <dbReference type="ChEBI" id="CHEBI:29108"/>
    </ligand>
</feature>
<dbReference type="PANTHER" id="PTHR34218">
    <property type="entry name" value="PEPTIDASE S45 PENICILLIN AMIDASE"/>
    <property type="match status" value="1"/>
</dbReference>
<dbReference type="InterPro" id="IPR023343">
    <property type="entry name" value="Penicillin_amidase_dom1"/>
</dbReference>
<evidence type="ECO:0000256" key="5">
    <source>
        <dbReference type="PIRSR" id="PIRSR001227-1"/>
    </source>
</evidence>
<dbReference type="SUPFAM" id="SSF56235">
    <property type="entry name" value="N-terminal nucleophile aminohydrolases (Ntn hydrolases)"/>
    <property type="match status" value="1"/>
</dbReference>
<dbReference type="Gene3D" id="1.10.1400.10">
    <property type="match status" value="1"/>
</dbReference>
<keyword evidence="4" id="KW-0865">Zymogen</keyword>
<dbReference type="InterPro" id="IPR014395">
    <property type="entry name" value="Pen/GL7ACA/AHL_acylase"/>
</dbReference>
<dbReference type="PIRSF" id="PIRSF001227">
    <property type="entry name" value="Pen_acylase"/>
    <property type="match status" value="1"/>
</dbReference>
<comment type="similarity">
    <text evidence="1">Belongs to the peptidase S45 family.</text>
</comment>
<comment type="cofactor">
    <cofactor evidence="6">
        <name>Ca(2+)</name>
        <dbReference type="ChEBI" id="CHEBI:29108"/>
    </cofactor>
    <text evidence="6">Binds 1 Ca(2+) ion per dimer.</text>
</comment>
<dbReference type="EMBL" id="CP042467">
    <property type="protein sequence ID" value="QED27649.1"/>
    <property type="molecule type" value="Genomic_DNA"/>
</dbReference>
<dbReference type="GO" id="GO:0017000">
    <property type="term" value="P:antibiotic biosynthetic process"/>
    <property type="evidence" value="ECO:0007669"/>
    <property type="project" value="InterPro"/>
</dbReference>
<protein>
    <submittedName>
        <fullName evidence="9">Penicillin acylase family protein</fullName>
    </submittedName>
</protein>
<evidence type="ECO:0000313" key="10">
    <source>
        <dbReference type="Proteomes" id="UP000321595"/>
    </source>
</evidence>
<dbReference type="KEGG" id="bbae:FRD01_10465"/>
<evidence type="ECO:0000313" key="9">
    <source>
        <dbReference type="EMBL" id="QED27649.1"/>
    </source>
</evidence>
<evidence type="ECO:0000256" key="1">
    <source>
        <dbReference type="ARBA" id="ARBA00006586"/>
    </source>
</evidence>
<accession>A0A5B8XW01</accession>
<evidence type="ECO:0000256" key="4">
    <source>
        <dbReference type="ARBA" id="ARBA00023145"/>
    </source>
</evidence>
<dbReference type="Pfam" id="PF01804">
    <property type="entry name" value="Penicil_amidase"/>
    <property type="match status" value="1"/>
</dbReference>
<dbReference type="InterPro" id="IPR043146">
    <property type="entry name" value="Penicillin_amidase_N_B-knob"/>
</dbReference>
<dbReference type="PROSITE" id="PS51257">
    <property type="entry name" value="PROKAR_LIPOPROTEIN"/>
    <property type="match status" value="1"/>
</dbReference>
<feature type="compositionally biased region" description="Low complexity" evidence="7">
    <location>
        <begin position="30"/>
        <end position="58"/>
    </location>
</feature>
<dbReference type="AlphaFoldDB" id="A0A5B8XW01"/>
<sequence length="890" mass="97266">MVTKRLITGVLASLLMVGACSDDSDPPTNPNNANNTNNNNSNNSNNTTGTNGSNNMDDMGPDMDEEGINIPGLSAPVEVRRDENGMMHIQCASDSDCFAAQGYVHAMDRFAQMDLRRRIARGRVAEIAGNLALSVDEGYRTRFMSRDGEYLEEAFYDRMSPESKAVVDAYTVGVNAWLDDMRNERNGARLSEEYDFPFLTTDVIPDWEPQDTAACALLLMDDLSNSSGVDLRQATYTEDLEADVIYEVLGQISATGNSTLIDLPYTGQNLLTQLPDLQAFRRAIERVRPTTGLIRKAQDRLAPSDVFRQQDGFGSNNWVINGSTSATGKAMLANDPHLGLTNPALWYLVSLDTKTQGGDLRVAGVSFAGIPSILIGQNDNIAWGATVVFYDMADIYVESLDETGTKVNFDGGQVDIIEVEHTYQIANADPVTRTIRVVPHHGPVIEYDAANSEALTLRWTGHEVSSDFDAFFGLAKAENIDDAKAALLNARSTNQNFVVIDTEDNIAWFPYSLVPLRPWASLENPTWMPLDGTGGFEWEGFMDYEDLPQLVNPERGHIITANQDATGSLSDGDPTNNGHNMLQSFPAPGYRHQRIVDLIAGESLTAEDMVSAQGDDYLFYGRAIADAVENLTSTALVDFNEDELRVLNALRAWDGTCPTGLSSSDPDSDASADADEVANAVGCTVSHKLLYHLADSIFGDELKTVPASRAYAAVYIQMITPERFTRSYWDDVSTEETVEEPLEIVLRAITATAASLKQELTTDTDAWIWGRLHVVSFAADLLSNITSDFNNGPFAAPGGLWAVNVSNPSNIRDGNYSFGAGPSMRLVVENTEDGLKGQISFPGGQSHFRDSEYYDNLVEGWLNNEPIALPLLAEDIAEVTVETMTLTAPE</sequence>
<feature type="region of interest" description="Disordered" evidence="7">
    <location>
        <begin position="22"/>
        <end position="68"/>
    </location>
</feature>
<dbReference type="InterPro" id="IPR043147">
    <property type="entry name" value="Penicillin_amidase_A-knob"/>
</dbReference>
<evidence type="ECO:0000256" key="2">
    <source>
        <dbReference type="ARBA" id="ARBA00022729"/>
    </source>
</evidence>
<gene>
    <name evidence="9" type="ORF">FRD01_10465</name>
</gene>
<feature type="binding site" evidence="6">
    <location>
        <position position="391"/>
    </location>
    <ligand>
        <name>Ca(2+)</name>
        <dbReference type="ChEBI" id="CHEBI:29108"/>
    </ligand>
</feature>
<dbReference type="OrthoDB" id="9760084at2"/>
<dbReference type="CDD" id="cd03747">
    <property type="entry name" value="Ntn_PGA_like"/>
    <property type="match status" value="1"/>
</dbReference>
<keyword evidence="6" id="KW-0106">Calcium</keyword>
<proteinExistence type="inferred from homology"/>
<evidence type="ECO:0000256" key="6">
    <source>
        <dbReference type="PIRSR" id="PIRSR001227-2"/>
    </source>
</evidence>
<feature type="chain" id="PRO_5022998418" evidence="8">
    <location>
        <begin position="22"/>
        <end position="890"/>
    </location>
</feature>
<dbReference type="GO" id="GO:0016811">
    <property type="term" value="F:hydrolase activity, acting on carbon-nitrogen (but not peptide) bonds, in linear amides"/>
    <property type="evidence" value="ECO:0007669"/>
    <property type="project" value="InterPro"/>
</dbReference>
<dbReference type="PANTHER" id="PTHR34218:SF3">
    <property type="entry name" value="ACYL-HOMOSERINE LACTONE ACYLASE PVDQ"/>
    <property type="match status" value="1"/>
</dbReference>
<reference evidence="9 10" key="1">
    <citation type="submission" date="2019-08" db="EMBL/GenBank/DDBJ databases">
        <authorList>
            <person name="Liang Q."/>
        </authorList>
    </citation>
    <scope>NUCLEOTIDE SEQUENCE [LARGE SCALE GENOMIC DNA]</scope>
    <source>
        <strain evidence="9 10">V1718</strain>
    </source>
</reference>
<dbReference type="Proteomes" id="UP000321595">
    <property type="component" value="Chromosome"/>
</dbReference>
<dbReference type="InterPro" id="IPR002692">
    <property type="entry name" value="S45"/>
</dbReference>
<dbReference type="Gene3D" id="2.30.120.10">
    <property type="match status" value="1"/>
</dbReference>
<dbReference type="Gene3D" id="1.10.439.10">
    <property type="entry name" value="Penicillin Amidohydrolase, domain 1"/>
    <property type="match status" value="1"/>
</dbReference>
<dbReference type="InterPro" id="IPR029055">
    <property type="entry name" value="Ntn_hydrolases_N"/>
</dbReference>
<dbReference type="RefSeq" id="WP_146959373.1">
    <property type="nucleotide sequence ID" value="NZ_CP042467.1"/>
</dbReference>
<name>A0A5B8XW01_9DELT</name>